<sequence>MTFIDYSTADVLTILSRVKSEPSDKIESETIEFKEFSSESSLHGSKELAEEICALANCQGGVLIVGVRDTSNLQSKDLKSQLVGFQEVDTAETEKRINGKLQNLVNLRIENINFEDKNYVAVYVMHNLESLVTTTSGKICIREGRDSRPMTPEEVERAVKSLQNYDWSADILQRVELSALDEEHVKEAFVMYKSLMKQEVAPSKDNFLVAFSLGDLKN</sequence>
<reference evidence="2 3" key="1">
    <citation type="submission" date="2014-10" db="EMBL/GenBank/DDBJ databases">
        <title>Draft genome of anammox bacterium scalindua brodae, obtained using differential coverage binning of sequence data from two enrichment reactors.</title>
        <authorList>
            <person name="Speth D.R."/>
            <person name="Russ L."/>
            <person name="Kartal B."/>
            <person name="Op den Camp H.J."/>
            <person name="Dutilh B.E."/>
            <person name="Jetten M.S."/>
        </authorList>
    </citation>
    <scope>NUCLEOTIDE SEQUENCE [LARGE SCALE GENOMIC DNA]</scope>
    <source>
        <strain evidence="2">RU1</strain>
    </source>
</reference>
<proteinExistence type="predicted"/>
<comment type="caution">
    <text evidence="2">The sequence shown here is derived from an EMBL/GenBank/DDBJ whole genome shotgun (WGS) entry which is preliminary data.</text>
</comment>
<evidence type="ECO:0000313" key="3">
    <source>
        <dbReference type="Proteomes" id="UP000030652"/>
    </source>
</evidence>
<dbReference type="PANTHER" id="PTHR30595">
    <property type="entry name" value="GLPR-RELATED TRANSCRIPTIONAL REPRESSOR"/>
    <property type="match status" value="1"/>
</dbReference>
<feature type="domain" description="Schlafen AlbA-2" evidence="1">
    <location>
        <begin position="27"/>
        <end position="151"/>
    </location>
</feature>
<dbReference type="EMBL" id="JRYO01000002">
    <property type="protein sequence ID" value="KHE94226.1"/>
    <property type="molecule type" value="Genomic_DNA"/>
</dbReference>
<feature type="non-terminal residue" evidence="2">
    <location>
        <position position="218"/>
    </location>
</feature>
<dbReference type="Proteomes" id="UP000030652">
    <property type="component" value="Unassembled WGS sequence"/>
</dbReference>
<dbReference type="InterPro" id="IPR007421">
    <property type="entry name" value="Schlafen_AlbA_2_dom"/>
</dbReference>
<name>A0A0B0EQV6_9BACT</name>
<dbReference type="Pfam" id="PF04326">
    <property type="entry name" value="SLFN_AlbA_2"/>
    <property type="match status" value="1"/>
</dbReference>
<dbReference type="AlphaFoldDB" id="A0A0B0EQV6"/>
<protein>
    <submittedName>
        <fullName evidence="2">Divergent AAA domain protein</fullName>
    </submittedName>
</protein>
<evidence type="ECO:0000259" key="1">
    <source>
        <dbReference type="Pfam" id="PF04326"/>
    </source>
</evidence>
<dbReference type="PANTHER" id="PTHR30595:SF6">
    <property type="entry name" value="SCHLAFEN ALBA-2 DOMAIN-CONTAINING PROTEIN"/>
    <property type="match status" value="1"/>
</dbReference>
<accession>A0A0B0EQV6</accession>
<dbReference type="InterPro" id="IPR038461">
    <property type="entry name" value="Schlafen_AlbA_2_dom_sf"/>
</dbReference>
<gene>
    <name evidence="2" type="ORF">SCABRO_00003</name>
</gene>
<organism evidence="2 3">
    <name type="scientific">Candidatus Scalindua brodae</name>
    <dbReference type="NCBI Taxonomy" id="237368"/>
    <lineage>
        <taxon>Bacteria</taxon>
        <taxon>Pseudomonadati</taxon>
        <taxon>Planctomycetota</taxon>
        <taxon>Candidatus Brocadiia</taxon>
        <taxon>Candidatus Brocadiales</taxon>
        <taxon>Candidatus Scalinduaceae</taxon>
        <taxon>Candidatus Scalindua</taxon>
    </lineage>
</organism>
<evidence type="ECO:0000313" key="2">
    <source>
        <dbReference type="EMBL" id="KHE94226.1"/>
    </source>
</evidence>
<dbReference type="Gene3D" id="3.30.950.30">
    <property type="entry name" value="Schlafen, AAA domain"/>
    <property type="match status" value="1"/>
</dbReference>
<dbReference type="eggNOG" id="COG2865">
    <property type="taxonomic scope" value="Bacteria"/>
</dbReference>